<dbReference type="Gene3D" id="2.60.40.1120">
    <property type="entry name" value="Carboxypeptidase-like, regulatory domain"/>
    <property type="match status" value="1"/>
</dbReference>
<evidence type="ECO:0000256" key="4">
    <source>
        <dbReference type="ARBA" id="ARBA00022692"/>
    </source>
</evidence>
<reference evidence="8 9" key="1">
    <citation type="journal article" date="2013" name="Genome Announc.">
        <title>Draft Genome Sequence of the Psychrophilic and Alkaliphilic Rhodonellum psychrophilum Strain GCM71T.</title>
        <authorList>
            <person name="Hauptmann A.L."/>
            <person name="Glaring M.A."/>
            <person name="Hallin P.F."/>
            <person name="Prieme A."/>
            <person name="Stougaard P."/>
        </authorList>
    </citation>
    <scope>NUCLEOTIDE SEQUENCE [LARGE SCALE GENOMIC DNA]</scope>
    <source>
        <strain evidence="8 9">GCM71</strain>
    </source>
</reference>
<evidence type="ECO:0000256" key="5">
    <source>
        <dbReference type="ARBA" id="ARBA00023136"/>
    </source>
</evidence>
<evidence type="ECO:0000256" key="1">
    <source>
        <dbReference type="ARBA" id="ARBA00004571"/>
    </source>
</evidence>
<dbReference type="GO" id="GO:0044718">
    <property type="term" value="P:siderophore transmembrane transport"/>
    <property type="evidence" value="ECO:0007669"/>
    <property type="project" value="TreeGrafter"/>
</dbReference>
<organism evidence="8 9">
    <name type="scientific">Rhodonellum psychrophilum GCM71 = DSM 17998</name>
    <dbReference type="NCBI Taxonomy" id="1123057"/>
    <lineage>
        <taxon>Bacteria</taxon>
        <taxon>Pseudomonadati</taxon>
        <taxon>Bacteroidota</taxon>
        <taxon>Cytophagia</taxon>
        <taxon>Cytophagales</taxon>
        <taxon>Cytophagaceae</taxon>
        <taxon>Rhodonellum</taxon>
    </lineage>
</organism>
<keyword evidence="6" id="KW-0998">Cell outer membrane</keyword>
<dbReference type="PANTHER" id="PTHR30069:SF46">
    <property type="entry name" value="OAR PROTEIN"/>
    <property type="match status" value="1"/>
</dbReference>
<keyword evidence="2" id="KW-0813">Transport</keyword>
<dbReference type="GO" id="GO:0009279">
    <property type="term" value="C:cell outer membrane"/>
    <property type="evidence" value="ECO:0007669"/>
    <property type="project" value="UniProtKB-SubCell"/>
</dbReference>
<dbReference type="PANTHER" id="PTHR30069">
    <property type="entry name" value="TONB-DEPENDENT OUTER MEMBRANE RECEPTOR"/>
    <property type="match status" value="1"/>
</dbReference>
<dbReference type="Pfam" id="PF25183">
    <property type="entry name" value="OMP_b-brl_4"/>
    <property type="match status" value="1"/>
</dbReference>
<dbReference type="AlphaFoldDB" id="U5C5Z1"/>
<dbReference type="InterPro" id="IPR008969">
    <property type="entry name" value="CarboxyPept-like_regulatory"/>
</dbReference>
<dbReference type="eggNOG" id="COG4771">
    <property type="taxonomic scope" value="Bacteria"/>
</dbReference>
<dbReference type="InterPro" id="IPR057601">
    <property type="entry name" value="Oar-like_b-barrel"/>
</dbReference>
<keyword evidence="3" id="KW-1134">Transmembrane beta strand</keyword>
<dbReference type="EMBL" id="AWXR01000011">
    <property type="protein sequence ID" value="ERM83632.1"/>
    <property type="molecule type" value="Genomic_DNA"/>
</dbReference>
<dbReference type="InterPro" id="IPR037066">
    <property type="entry name" value="Plug_dom_sf"/>
</dbReference>
<dbReference type="InterPro" id="IPR036942">
    <property type="entry name" value="Beta-barrel_TonB_sf"/>
</dbReference>
<evidence type="ECO:0000256" key="3">
    <source>
        <dbReference type="ARBA" id="ARBA00022452"/>
    </source>
</evidence>
<evidence type="ECO:0000259" key="7">
    <source>
        <dbReference type="Pfam" id="PF25183"/>
    </source>
</evidence>
<dbReference type="InterPro" id="IPR039426">
    <property type="entry name" value="TonB-dep_rcpt-like"/>
</dbReference>
<comment type="caution">
    <text evidence="8">The sequence shown here is derived from an EMBL/GenBank/DDBJ whole genome shotgun (WGS) entry which is preliminary data.</text>
</comment>
<sequence>MYSENQNRIKSIIQIPQKSKIMRQTLLKGLFAVVMLFFAANTVMAQVTTSSVQGLVTDSSGETLPGANVVAIHEPSGTRYGAVSNINGRFTLPNLRIGGPYTIQVSFIGYQTQSFTGISLRLGEPYALNAVLSDGSTDLNEVIITATSSSDFNSNRTGTATNISKEQLNALPQINRSVTEFTRLTPQANGTSFAGRDARYNNLQIDGANFNNAFGLSGNPLPGGNAQPISLDAIEEITVNIAPFDVTQSGFTGAGINAVTKSGTNTIQGSAYYFAKNQDLQGRRIGDNEIERVDAGTQNFGFRLGGPIIKNKLFFFVNAEREEQTGANASGTNLWRPSADGVADAQNNISRVTRPELESVRNHLLNVWDYDPGRYEGYASEAKQFNTKFLARVDWNINEKNKLAVRYNQVVGISNQLANGNSGPSPRSPFNRVSENSMTFENGNYGFENSVRSVTAELNSYISPKVSNQLLATYSRIQDKRTSPSDQIFPFVDIWDAGRGNGDANYMSFGTELFTFNNDVINNNYSIINNLTYVEGKHTITGGVAFEVQNFGNSFTRAGTSYYRYASVEDFLTTGTPNEVAPITFALTYPYAGQETYARVNFGLASMYVQDRYSVNDRLAVTFGVRAELPLYLNELTPNPSINAITLQNQFGMPTNYDSGTWPKSRLMVSPRAGFNFDVNGDRSLVLRGGTGVFSGRVPFVWLTNMPTASGVLQNTIEPGSYAQVAPWIGNITFNPDRYHYVKNPPAGGENVFISSPAGGAPGSFALVDQDFRMPMVWRSSLGADYKLPNTPFVLTTDLLYTRDINAVFQYGANRAVSNLRMNYGSSGEPGDAGDTRELVQGASATYNPVMGANNATILTNTSVKGYALSATVGLTVPDFRGFSGSVFYTYSEAQEVSANAGSSANSAWGGSPTINSPNDQMLNISNFALPHRVIASMNYRIEYANHFATTFGVFFNGSHQGRFSYVYGNDLNGDGINADLLYLPRNSNDLNFVNIVQSGNVVFTAQEQRDAFDAFVSANGLEKYRGEYVPRNAFLSPWLNRFDVRVLQDIYTNIGARRNTLQLSLDIVNFGNLLNNEWGIQENLNNAQRLLSRSGSVSATPAFNMVRVSNQLPNTPFQNASGFGTTWSMQVGLRYIF</sequence>
<keyword evidence="4" id="KW-0812">Transmembrane</keyword>
<dbReference type="PATRIC" id="fig|1123057.7.peg.1467"/>
<evidence type="ECO:0000256" key="2">
    <source>
        <dbReference type="ARBA" id="ARBA00022448"/>
    </source>
</evidence>
<comment type="subcellular location">
    <subcellularLocation>
        <location evidence="1">Cell outer membrane</location>
        <topology evidence="1">Multi-pass membrane protein</topology>
    </subcellularLocation>
</comment>
<feature type="domain" description="TonB-dependent transporter Oar-like beta-barrel" evidence="7">
    <location>
        <begin position="259"/>
        <end position="1076"/>
    </location>
</feature>
<gene>
    <name evidence="8" type="ORF">P872_03130</name>
</gene>
<dbReference type="SUPFAM" id="SSF49464">
    <property type="entry name" value="Carboxypeptidase regulatory domain-like"/>
    <property type="match status" value="1"/>
</dbReference>
<dbReference type="GO" id="GO:0015344">
    <property type="term" value="F:siderophore uptake transmembrane transporter activity"/>
    <property type="evidence" value="ECO:0007669"/>
    <property type="project" value="TreeGrafter"/>
</dbReference>
<name>U5C5Z1_9BACT</name>
<dbReference type="Gene3D" id="2.170.130.10">
    <property type="entry name" value="TonB-dependent receptor, plug domain"/>
    <property type="match status" value="1"/>
</dbReference>
<dbReference type="SUPFAM" id="SSF56935">
    <property type="entry name" value="Porins"/>
    <property type="match status" value="1"/>
</dbReference>
<proteinExistence type="predicted"/>
<protein>
    <recommendedName>
        <fullName evidence="7">TonB-dependent transporter Oar-like beta-barrel domain-containing protein</fullName>
    </recommendedName>
</protein>
<evidence type="ECO:0000313" key="8">
    <source>
        <dbReference type="EMBL" id="ERM83632.1"/>
    </source>
</evidence>
<accession>U5C5Z1</accession>
<dbReference type="Proteomes" id="UP000016843">
    <property type="component" value="Unassembled WGS sequence"/>
</dbReference>
<evidence type="ECO:0000313" key="9">
    <source>
        <dbReference type="Proteomes" id="UP000016843"/>
    </source>
</evidence>
<dbReference type="Gene3D" id="2.40.170.20">
    <property type="entry name" value="TonB-dependent receptor, beta-barrel domain"/>
    <property type="match status" value="1"/>
</dbReference>
<keyword evidence="9" id="KW-1185">Reference proteome</keyword>
<dbReference type="Pfam" id="PF13620">
    <property type="entry name" value="CarboxypepD_reg"/>
    <property type="match status" value="1"/>
</dbReference>
<evidence type="ECO:0000256" key="6">
    <source>
        <dbReference type="ARBA" id="ARBA00023237"/>
    </source>
</evidence>
<keyword evidence="5" id="KW-0472">Membrane</keyword>